<protein>
    <recommendedName>
        <fullName evidence="4">DUF1571 domain-containing protein</fullName>
    </recommendedName>
</protein>
<keyword evidence="1" id="KW-0732">Signal</keyword>
<comment type="caution">
    <text evidence="2">The sequence shown here is derived from an EMBL/GenBank/DDBJ whole genome shotgun (WGS) entry which is preliminary data.</text>
</comment>
<evidence type="ECO:0000313" key="3">
    <source>
        <dbReference type="Proteomes" id="UP001189616"/>
    </source>
</evidence>
<name>A0ABN9J178_9RALS</name>
<dbReference type="EMBL" id="CATYWO010000005">
    <property type="protein sequence ID" value="CAJ0796337.1"/>
    <property type="molecule type" value="Genomic_DNA"/>
</dbReference>
<keyword evidence="3" id="KW-1185">Reference proteome</keyword>
<evidence type="ECO:0000256" key="1">
    <source>
        <dbReference type="SAM" id="SignalP"/>
    </source>
</evidence>
<feature type="chain" id="PRO_5046613849" description="DUF1571 domain-containing protein" evidence="1">
    <location>
        <begin position="21"/>
        <end position="233"/>
    </location>
</feature>
<evidence type="ECO:0000313" key="2">
    <source>
        <dbReference type="EMBL" id="CAJ0796337.1"/>
    </source>
</evidence>
<feature type="signal peptide" evidence="1">
    <location>
        <begin position="1"/>
        <end position="20"/>
    </location>
</feature>
<sequence>MKVSVILATAAIAVMTNASAAKMFEDYDSFYVSRPHRLFGAPIEFDHNSTYAVQGQPGSYVKLRAFLEGTPLRVEIAQDRITINGAVHRFGRAKTFPGEYPSDIYPPGASVFLVPRTTVHPAALCVEGASSGSGEANRHTQIYLLLNPLSLRGKATFLHLPSLLSSCRAVRVTDDGKIAFPKNTYLLDAQQENRTGLLLSYYTFERRRFVPIQKEVRVRFTHPEVPFQFEIQE</sequence>
<dbReference type="RefSeq" id="WP_316658718.1">
    <property type="nucleotide sequence ID" value="NZ_CATYWO010000005.1"/>
</dbReference>
<reference evidence="2 3" key="1">
    <citation type="submission" date="2023-07" db="EMBL/GenBank/DDBJ databases">
        <authorList>
            <person name="Peeters C."/>
        </authorList>
    </citation>
    <scope>NUCLEOTIDE SEQUENCE [LARGE SCALE GENOMIC DNA]</scope>
    <source>
        <strain evidence="2 3">LMG 7141</strain>
    </source>
</reference>
<proteinExistence type="predicted"/>
<dbReference type="Proteomes" id="UP001189616">
    <property type="component" value="Unassembled WGS sequence"/>
</dbReference>
<evidence type="ECO:0008006" key="4">
    <source>
        <dbReference type="Google" id="ProtNLM"/>
    </source>
</evidence>
<accession>A0ABN9J178</accession>
<gene>
    <name evidence="2" type="ORF">LMG7141_03222</name>
</gene>
<organism evidence="2 3">
    <name type="scientific">Ralstonia condita</name>
    <dbReference type="NCBI Taxonomy" id="3058600"/>
    <lineage>
        <taxon>Bacteria</taxon>
        <taxon>Pseudomonadati</taxon>
        <taxon>Pseudomonadota</taxon>
        <taxon>Betaproteobacteria</taxon>
        <taxon>Burkholderiales</taxon>
        <taxon>Burkholderiaceae</taxon>
        <taxon>Ralstonia</taxon>
    </lineage>
</organism>